<dbReference type="Gene3D" id="1.50.40.10">
    <property type="entry name" value="Mitochondrial carrier domain"/>
    <property type="match status" value="1"/>
</dbReference>
<dbReference type="InterPro" id="IPR050567">
    <property type="entry name" value="Mitochondrial_Carrier"/>
</dbReference>
<dbReference type="PANTHER" id="PTHR45624:SF10">
    <property type="entry name" value="SLC (SOLUTE CARRIER) HOMOLOG"/>
    <property type="match status" value="1"/>
</dbReference>
<evidence type="ECO:0000256" key="7">
    <source>
        <dbReference type="ARBA" id="ARBA00023128"/>
    </source>
</evidence>
<evidence type="ECO:0000256" key="6">
    <source>
        <dbReference type="ARBA" id="ARBA00022989"/>
    </source>
</evidence>
<dbReference type="PRINTS" id="PR00926">
    <property type="entry name" value="MITOCARRIER"/>
</dbReference>
<sequence>MAEMDPSLDFAAGTLAGIAGLLVGHPFDTVKVRFQDPQMTGKYKSTMHALATITGEERIIGLYKGVMSPVATAAFMNGIVFASYRFFMKAQLSEESTVPTLSQIALAGAGSGIAASVIAAPTELVKIRQQQYLGADRTPTWQVAADIIRREGVRGIYRGLGVTALRDIGYGSYFWGYEATQRLLSRPAGPDMPPYLPSWMVMLISGGVAGISGWITTFPFDVIKTRMQGSLSVQSASSKQPGGCPPYGPYRTIWGTVVHSYREEGVRVFFRGLAPTLIRAVPVNMATFATLETALYAFS</sequence>
<accession>A0A0D7BAC1</accession>
<feature type="repeat" description="Solcar" evidence="9">
    <location>
        <begin position="99"/>
        <end position="184"/>
    </location>
</feature>
<evidence type="ECO:0000313" key="12">
    <source>
        <dbReference type="EMBL" id="KIY67114.1"/>
    </source>
</evidence>
<dbReference type="PROSITE" id="PS50920">
    <property type="entry name" value="SOLCAR"/>
    <property type="match status" value="3"/>
</dbReference>
<evidence type="ECO:0000256" key="8">
    <source>
        <dbReference type="ARBA" id="ARBA00023136"/>
    </source>
</evidence>
<feature type="repeat" description="Solcar" evidence="9">
    <location>
        <begin position="197"/>
        <end position="297"/>
    </location>
</feature>
<evidence type="ECO:0000313" key="13">
    <source>
        <dbReference type="Proteomes" id="UP000054007"/>
    </source>
</evidence>
<keyword evidence="4 9" id="KW-0812">Transmembrane</keyword>
<dbReference type="Proteomes" id="UP000054007">
    <property type="component" value="Unassembled WGS sequence"/>
</dbReference>
<feature type="repeat" description="Solcar" evidence="9">
    <location>
        <begin position="4"/>
        <end position="90"/>
    </location>
</feature>
<evidence type="ECO:0000256" key="10">
    <source>
        <dbReference type="RuleBase" id="RU000488"/>
    </source>
</evidence>
<feature type="transmembrane region" description="Helical" evidence="11">
    <location>
        <begin position="66"/>
        <end position="88"/>
    </location>
</feature>
<dbReference type="PANTHER" id="PTHR45624">
    <property type="entry name" value="MITOCHONDRIAL BASIC AMINO ACIDS TRANSPORTER-RELATED"/>
    <property type="match status" value="1"/>
</dbReference>
<reference evidence="12 13" key="1">
    <citation type="journal article" date="2015" name="Fungal Genet. Biol.">
        <title>Evolution of novel wood decay mechanisms in Agaricales revealed by the genome sequences of Fistulina hepatica and Cylindrobasidium torrendii.</title>
        <authorList>
            <person name="Floudas D."/>
            <person name="Held B.W."/>
            <person name="Riley R."/>
            <person name="Nagy L.G."/>
            <person name="Koehler G."/>
            <person name="Ransdell A.S."/>
            <person name="Younus H."/>
            <person name="Chow J."/>
            <person name="Chiniquy J."/>
            <person name="Lipzen A."/>
            <person name="Tritt A."/>
            <person name="Sun H."/>
            <person name="Haridas S."/>
            <person name="LaButti K."/>
            <person name="Ohm R.A."/>
            <person name="Kues U."/>
            <person name="Blanchette R.A."/>
            <person name="Grigoriev I.V."/>
            <person name="Minto R.E."/>
            <person name="Hibbett D.S."/>
        </authorList>
    </citation>
    <scope>NUCLEOTIDE SEQUENCE [LARGE SCALE GENOMIC DNA]</scope>
    <source>
        <strain evidence="12 13">FP15055 ss-10</strain>
    </source>
</reference>
<keyword evidence="3 10" id="KW-0813">Transport</keyword>
<dbReference type="GO" id="GO:0031966">
    <property type="term" value="C:mitochondrial membrane"/>
    <property type="evidence" value="ECO:0007669"/>
    <property type="project" value="UniProtKB-SubCell"/>
</dbReference>
<evidence type="ECO:0000256" key="9">
    <source>
        <dbReference type="PROSITE-ProRule" id="PRU00282"/>
    </source>
</evidence>
<gene>
    <name evidence="12" type="ORF">CYLTODRAFT_376679</name>
</gene>
<dbReference type="GO" id="GO:0022857">
    <property type="term" value="F:transmembrane transporter activity"/>
    <property type="evidence" value="ECO:0007669"/>
    <property type="project" value="TreeGrafter"/>
</dbReference>
<evidence type="ECO:0000256" key="5">
    <source>
        <dbReference type="ARBA" id="ARBA00022737"/>
    </source>
</evidence>
<feature type="transmembrane region" description="Helical" evidence="11">
    <location>
        <begin position="196"/>
        <end position="218"/>
    </location>
</feature>
<dbReference type="Pfam" id="PF00153">
    <property type="entry name" value="Mito_carr"/>
    <property type="match status" value="3"/>
</dbReference>
<evidence type="ECO:0000256" key="2">
    <source>
        <dbReference type="ARBA" id="ARBA00006375"/>
    </source>
</evidence>
<organism evidence="12 13">
    <name type="scientific">Cylindrobasidium torrendii FP15055 ss-10</name>
    <dbReference type="NCBI Taxonomy" id="1314674"/>
    <lineage>
        <taxon>Eukaryota</taxon>
        <taxon>Fungi</taxon>
        <taxon>Dikarya</taxon>
        <taxon>Basidiomycota</taxon>
        <taxon>Agaricomycotina</taxon>
        <taxon>Agaricomycetes</taxon>
        <taxon>Agaricomycetidae</taxon>
        <taxon>Agaricales</taxon>
        <taxon>Marasmiineae</taxon>
        <taxon>Physalacriaceae</taxon>
        <taxon>Cylindrobasidium</taxon>
    </lineage>
</organism>
<dbReference type="AlphaFoldDB" id="A0A0D7BAC1"/>
<proteinExistence type="inferred from homology"/>
<dbReference type="InterPro" id="IPR018108">
    <property type="entry name" value="MCP_transmembrane"/>
</dbReference>
<keyword evidence="7" id="KW-0496">Mitochondrion</keyword>
<evidence type="ECO:0000256" key="1">
    <source>
        <dbReference type="ARBA" id="ARBA00004225"/>
    </source>
</evidence>
<dbReference type="EMBL" id="KN880534">
    <property type="protein sequence ID" value="KIY67114.1"/>
    <property type="molecule type" value="Genomic_DNA"/>
</dbReference>
<dbReference type="SUPFAM" id="SSF103506">
    <property type="entry name" value="Mitochondrial carrier"/>
    <property type="match status" value="1"/>
</dbReference>
<name>A0A0D7BAC1_9AGAR</name>
<protein>
    <submittedName>
        <fullName evidence="12">Carnitine/acyl carnitine carrier</fullName>
    </submittedName>
</protein>
<keyword evidence="13" id="KW-1185">Reference proteome</keyword>
<evidence type="ECO:0000256" key="11">
    <source>
        <dbReference type="SAM" id="Phobius"/>
    </source>
</evidence>
<comment type="similarity">
    <text evidence="2 10">Belongs to the mitochondrial carrier (TC 2.A.29) family.</text>
</comment>
<comment type="subcellular location">
    <subcellularLocation>
        <location evidence="1">Mitochondrion membrane</location>
        <topology evidence="1">Multi-pass membrane protein</topology>
    </subcellularLocation>
</comment>
<keyword evidence="8 9" id="KW-0472">Membrane</keyword>
<dbReference type="OrthoDB" id="14252at2759"/>
<keyword evidence="5" id="KW-0677">Repeat</keyword>
<evidence type="ECO:0000256" key="4">
    <source>
        <dbReference type="ARBA" id="ARBA00022692"/>
    </source>
</evidence>
<dbReference type="InterPro" id="IPR002067">
    <property type="entry name" value="MCP"/>
</dbReference>
<evidence type="ECO:0000256" key="3">
    <source>
        <dbReference type="ARBA" id="ARBA00022448"/>
    </source>
</evidence>
<dbReference type="InterPro" id="IPR023395">
    <property type="entry name" value="MCP_dom_sf"/>
</dbReference>
<keyword evidence="6 11" id="KW-1133">Transmembrane helix</keyword>